<dbReference type="SUPFAM" id="SSF53167">
    <property type="entry name" value="Purine and uridine phosphorylases"/>
    <property type="match status" value="1"/>
</dbReference>
<name>A0A1I2DZB9_9FIRM</name>
<dbReference type="Proteomes" id="UP000198896">
    <property type="component" value="Unassembled WGS sequence"/>
</dbReference>
<evidence type="ECO:0000256" key="3">
    <source>
        <dbReference type="ARBA" id="ARBA00048447"/>
    </source>
</evidence>
<dbReference type="PANTHER" id="PTHR43691">
    <property type="entry name" value="URIDINE PHOSPHORYLASE"/>
    <property type="match status" value="1"/>
</dbReference>
<evidence type="ECO:0000256" key="1">
    <source>
        <dbReference type="ARBA" id="ARBA00011888"/>
    </source>
</evidence>
<dbReference type="STRING" id="1123323.SAMN05216245_12611"/>
<dbReference type="EC" id="2.4.2.3" evidence="1"/>
<evidence type="ECO:0000256" key="2">
    <source>
        <dbReference type="ARBA" id="ARBA00021980"/>
    </source>
</evidence>
<sequence>MKNYAKPGEVLYHVGLSVEMLQGAKYALVPGDPGRVEGLAKAVDPDAVYLACHREFTSWLARVNGEPVLVISSGMGGPCITFIVEELGRLGVTTFIRVGTTGSLQEDLNLGDVVISKACVRMDGAGRAYAPIEYPAVADLDVTIALRDAAKELKVPFGLGIGVTTDSFWPGQERYDSLNGYVVQRLRGTLKEWQALGCTNFEMEAATLFTLCSVHGLRAGAICGVVAKRTDSEAVAPPDVYKMAEKRFQAVAKRALEKLIAVDKT</sequence>
<dbReference type="NCBIfam" id="NF008383">
    <property type="entry name" value="PRK11178.1"/>
    <property type="match status" value="1"/>
</dbReference>
<dbReference type="GO" id="GO:0005829">
    <property type="term" value="C:cytosol"/>
    <property type="evidence" value="ECO:0007669"/>
    <property type="project" value="TreeGrafter"/>
</dbReference>
<evidence type="ECO:0000313" key="5">
    <source>
        <dbReference type="EMBL" id="SFE85633.1"/>
    </source>
</evidence>
<dbReference type="GO" id="GO:0009116">
    <property type="term" value="P:nucleoside metabolic process"/>
    <property type="evidence" value="ECO:0007669"/>
    <property type="project" value="InterPro"/>
</dbReference>
<accession>A0A1I2DZB9</accession>
<protein>
    <recommendedName>
        <fullName evidence="2">Uridine phosphorylase</fullName>
        <ecNumber evidence="1">2.4.2.3</ecNumber>
    </recommendedName>
</protein>
<dbReference type="RefSeq" id="WP_093914275.1">
    <property type="nucleotide sequence ID" value="NZ_FONL01000026.1"/>
</dbReference>
<proteinExistence type="predicted"/>
<dbReference type="GO" id="GO:0004850">
    <property type="term" value="F:uridine phosphorylase activity"/>
    <property type="evidence" value="ECO:0007669"/>
    <property type="project" value="UniProtKB-EC"/>
</dbReference>
<dbReference type="Pfam" id="PF01048">
    <property type="entry name" value="PNP_UDP_1"/>
    <property type="match status" value="1"/>
</dbReference>
<dbReference type="InterPro" id="IPR035994">
    <property type="entry name" value="Nucleoside_phosphorylase_sf"/>
</dbReference>
<keyword evidence="6" id="KW-1185">Reference proteome</keyword>
<dbReference type="EMBL" id="FONL01000026">
    <property type="protein sequence ID" value="SFE85633.1"/>
    <property type="molecule type" value="Genomic_DNA"/>
</dbReference>
<comment type="catalytic activity">
    <reaction evidence="3">
        <text>uridine + phosphate = alpha-D-ribose 1-phosphate + uracil</text>
        <dbReference type="Rhea" id="RHEA:24388"/>
        <dbReference type="ChEBI" id="CHEBI:16704"/>
        <dbReference type="ChEBI" id="CHEBI:17568"/>
        <dbReference type="ChEBI" id="CHEBI:43474"/>
        <dbReference type="ChEBI" id="CHEBI:57720"/>
        <dbReference type="EC" id="2.4.2.3"/>
    </reaction>
</comment>
<dbReference type="Gene3D" id="3.40.50.1580">
    <property type="entry name" value="Nucleoside phosphorylase domain"/>
    <property type="match status" value="1"/>
</dbReference>
<organism evidence="5 6">
    <name type="scientific">Succiniclasticum ruminis DSM 9236</name>
    <dbReference type="NCBI Taxonomy" id="1123323"/>
    <lineage>
        <taxon>Bacteria</taxon>
        <taxon>Bacillati</taxon>
        <taxon>Bacillota</taxon>
        <taxon>Negativicutes</taxon>
        <taxon>Acidaminococcales</taxon>
        <taxon>Acidaminococcaceae</taxon>
        <taxon>Succiniclasticum</taxon>
    </lineage>
</organism>
<dbReference type="OrthoDB" id="9772602at2"/>
<dbReference type="PANTHER" id="PTHR43691:SF11">
    <property type="entry name" value="FI09636P-RELATED"/>
    <property type="match status" value="1"/>
</dbReference>
<dbReference type="CDD" id="cd17767">
    <property type="entry name" value="UP_EcUdp-like"/>
    <property type="match status" value="1"/>
</dbReference>
<dbReference type="AlphaFoldDB" id="A0A1I2DZB9"/>
<evidence type="ECO:0000313" key="6">
    <source>
        <dbReference type="Proteomes" id="UP000198896"/>
    </source>
</evidence>
<gene>
    <name evidence="5" type="ORF">SAMN05216245_12611</name>
</gene>
<evidence type="ECO:0000259" key="4">
    <source>
        <dbReference type="Pfam" id="PF01048"/>
    </source>
</evidence>
<reference evidence="5 6" key="1">
    <citation type="submission" date="2016-10" db="EMBL/GenBank/DDBJ databases">
        <authorList>
            <person name="de Groot N.N."/>
        </authorList>
    </citation>
    <scope>NUCLEOTIDE SEQUENCE [LARGE SCALE GENOMIC DNA]</scope>
    <source>
        <strain evidence="5 6">DSM 9236</strain>
    </source>
</reference>
<dbReference type="InterPro" id="IPR000845">
    <property type="entry name" value="Nucleoside_phosphorylase_d"/>
</dbReference>
<feature type="domain" description="Nucleoside phosphorylase" evidence="4">
    <location>
        <begin position="25"/>
        <end position="257"/>
    </location>
</feature>